<comment type="caution">
    <text evidence="2">The sequence shown here is derived from an EMBL/GenBank/DDBJ whole genome shotgun (WGS) entry which is preliminary data.</text>
</comment>
<dbReference type="Proteomes" id="UP001165135">
    <property type="component" value="Unassembled WGS sequence"/>
</dbReference>
<dbReference type="AlphaFoldDB" id="A0A9W6RU29"/>
<organism evidence="2 3">
    <name type="scientific">Actinoallomurus iriomotensis</name>
    <dbReference type="NCBI Taxonomy" id="478107"/>
    <lineage>
        <taxon>Bacteria</taxon>
        <taxon>Bacillati</taxon>
        <taxon>Actinomycetota</taxon>
        <taxon>Actinomycetes</taxon>
        <taxon>Streptosporangiales</taxon>
        <taxon>Thermomonosporaceae</taxon>
        <taxon>Actinoallomurus</taxon>
    </lineage>
</organism>
<feature type="region of interest" description="Disordered" evidence="1">
    <location>
        <begin position="94"/>
        <end position="123"/>
    </location>
</feature>
<dbReference type="EMBL" id="BSTJ01000023">
    <property type="protein sequence ID" value="GLY81871.1"/>
    <property type="molecule type" value="Genomic_DNA"/>
</dbReference>
<sequence length="123" mass="13343">MAELLCTHWVAAERRRCGATGARPYLSGLRCPGHTPAALADRTEPNEATPCVPSRCYCGNPECPAYTTYELRDRYAAAADSWAAVDARAIASGKRRSSPTQYAAAKAAVADQRDRDARLRRTA</sequence>
<dbReference type="RefSeq" id="WP_285636911.1">
    <property type="nucleotide sequence ID" value="NZ_BSTJ01000023.1"/>
</dbReference>
<evidence type="ECO:0000313" key="3">
    <source>
        <dbReference type="Proteomes" id="UP001165135"/>
    </source>
</evidence>
<name>A0A9W6RU29_9ACTN</name>
<gene>
    <name evidence="2" type="ORF">Airi01_101380</name>
</gene>
<evidence type="ECO:0000256" key="1">
    <source>
        <dbReference type="SAM" id="MobiDB-lite"/>
    </source>
</evidence>
<protein>
    <submittedName>
        <fullName evidence="2">Uncharacterized protein</fullName>
    </submittedName>
</protein>
<evidence type="ECO:0000313" key="2">
    <source>
        <dbReference type="EMBL" id="GLY81871.1"/>
    </source>
</evidence>
<accession>A0A9W6RU29</accession>
<proteinExistence type="predicted"/>
<reference evidence="2" key="1">
    <citation type="submission" date="2023-03" db="EMBL/GenBank/DDBJ databases">
        <title>Actinoallomurus iriomotensis NBRC 103681.</title>
        <authorList>
            <person name="Ichikawa N."/>
            <person name="Sato H."/>
            <person name="Tonouchi N."/>
        </authorList>
    </citation>
    <scope>NUCLEOTIDE SEQUENCE</scope>
    <source>
        <strain evidence="2">NBRC 103681</strain>
    </source>
</reference>
<feature type="compositionally biased region" description="Basic and acidic residues" evidence="1">
    <location>
        <begin position="111"/>
        <end position="123"/>
    </location>
</feature>